<keyword evidence="4" id="KW-0663">Pyridoxal phosphate</keyword>
<dbReference type="RefSeq" id="WP_259827435.1">
    <property type="nucleotide sequence ID" value="NZ_JANZQH010000001.1"/>
</dbReference>
<protein>
    <submittedName>
        <fullName evidence="6">PLP-dependent aminotransferase family protein</fullName>
    </submittedName>
</protein>
<proteinExistence type="predicted"/>
<gene>
    <name evidence="6" type="ORF">NZD88_03390</name>
</gene>
<dbReference type="InterPro" id="IPR050859">
    <property type="entry name" value="Class-I_PLP-dep_aminotransf"/>
</dbReference>
<evidence type="ECO:0000256" key="1">
    <source>
        <dbReference type="ARBA" id="ARBA00001933"/>
    </source>
</evidence>
<keyword evidence="7" id="KW-1185">Reference proteome</keyword>
<dbReference type="Gene3D" id="3.40.640.10">
    <property type="entry name" value="Type I PLP-dependent aspartate aminotransferase-like (Major domain)"/>
    <property type="match status" value="1"/>
</dbReference>
<name>A0ABT2IE00_9FLAO</name>
<evidence type="ECO:0000259" key="5">
    <source>
        <dbReference type="Pfam" id="PF00155"/>
    </source>
</evidence>
<dbReference type="InterPro" id="IPR015424">
    <property type="entry name" value="PyrdxlP-dep_Trfase"/>
</dbReference>
<dbReference type="PANTHER" id="PTHR42790:SF19">
    <property type="entry name" value="KYNURENINE_ALPHA-AMINOADIPATE AMINOTRANSFERASE, MITOCHONDRIAL"/>
    <property type="match status" value="1"/>
</dbReference>
<comment type="caution">
    <text evidence="6">The sequence shown here is derived from an EMBL/GenBank/DDBJ whole genome shotgun (WGS) entry which is preliminary data.</text>
</comment>
<dbReference type="InterPro" id="IPR004839">
    <property type="entry name" value="Aminotransferase_I/II_large"/>
</dbReference>
<dbReference type="InterPro" id="IPR015421">
    <property type="entry name" value="PyrdxlP-dep_Trfase_major"/>
</dbReference>
<dbReference type="InterPro" id="IPR015422">
    <property type="entry name" value="PyrdxlP-dep_Trfase_small"/>
</dbReference>
<dbReference type="Gene3D" id="3.90.1150.10">
    <property type="entry name" value="Aspartate Aminotransferase, domain 1"/>
    <property type="match status" value="1"/>
</dbReference>
<comment type="cofactor">
    <cofactor evidence="1">
        <name>pyridoxal 5'-phosphate</name>
        <dbReference type="ChEBI" id="CHEBI:597326"/>
    </cofactor>
</comment>
<dbReference type="SUPFAM" id="SSF53383">
    <property type="entry name" value="PLP-dependent transferases"/>
    <property type="match status" value="1"/>
</dbReference>
<dbReference type="CDD" id="cd00609">
    <property type="entry name" value="AAT_like"/>
    <property type="match status" value="1"/>
</dbReference>
<dbReference type="Proteomes" id="UP001142057">
    <property type="component" value="Unassembled WGS sequence"/>
</dbReference>
<dbReference type="PANTHER" id="PTHR42790">
    <property type="entry name" value="AMINOTRANSFERASE"/>
    <property type="match status" value="1"/>
</dbReference>
<reference evidence="6" key="1">
    <citation type="submission" date="2022-08" db="EMBL/GenBank/DDBJ databases">
        <title>Chryseobacterium antibioticum,isolated from the rhizosphere soil of Pyrola in Tibet.</title>
        <authorList>
            <person name="Kan Y."/>
        </authorList>
    </citation>
    <scope>NUCLEOTIDE SEQUENCE</scope>
    <source>
        <strain evidence="6">Pc2-12</strain>
    </source>
</reference>
<dbReference type="EMBL" id="JANZQH010000001">
    <property type="protein sequence ID" value="MCT2406598.1"/>
    <property type="molecule type" value="Genomic_DNA"/>
</dbReference>
<dbReference type="GO" id="GO:0008483">
    <property type="term" value="F:transaminase activity"/>
    <property type="evidence" value="ECO:0007669"/>
    <property type="project" value="UniProtKB-KW"/>
</dbReference>
<evidence type="ECO:0000256" key="2">
    <source>
        <dbReference type="ARBA" id="ARBA00022576"/>
    </source>
</evidence>
<dbReference type="Pfam" id="PF00155">
    <property type="entry name" value="Aminotran_1_2"/>
    <property type="match status" value="1"/>
</dbReference>
<organism evidence="6 7">
    <name type="scientific">Chryseobacterium pyrolae</name>
    <dbReference type="NCBI Taxonomy" id="2987481"/>
    <lineage>
        <taxon>Bacteria</taxon>
        <taxon>Pseudomonadati</taxon>
        <taxon>Bacteroidota</taxon>
        <taxon>Flavobacteriia</taxon>
        <taxon>Flavobacteriales</taxon>
        <taxon>Weeksellaceae</taxon>
        <taxon>Chryseobacterium group</taxon>
        <taxon>Chryseobacterium</taxon>
    </lineage>
</organism>
<evidence type="ECO:0000313" key="6">
    <source>
        <dbReference type="EMBL" id="MCT2406598.1"/>
    </source>
</evidence>
<evidence type="ECO:0000256" key="4">
    <source>
        <dbReference type="ARBA" id="ARBA00022898"/>
    </source>
</evidence>
<sequence>MKKKLNEDLNSIANDTMEFLNEIADSYPSAISLASGRPDSRFFDLEKIDYYINTYISFISETQKKPLNALFSSLGQYSEASGIINEIVSKYLLVEYGLEIAPEDLLINVGTQESLLISVLTLCSKNDDVIIVEDPCYVGIKNYALIAGYDVSGVKLNADGMCLESLEKKILKFQEIGKHVKVVYVVSDFQNPSGIRMSVEKRKQIIELADKYDFFILEDNAYGDFCFANKMYPTLKKLDKYRRVIYLHTFSKLIYPSVRIGVMVADYRFEDGSKLSNQLKKVKGYTTVNTSSINQAIIAGILIDNNFSLKKYNEKKIENLREKKILTLDALHKCFRTNNEEWCKNVKWNDPEGGFFMVIDLPFDVTEQDVIDCAERFEVIFTPMSFFQLDEINKKNIRIAYSNIKEDNIIIAVERLYNFFKNKIENGKTKY</sequence>
<keyword evidence="3" id="KW-0808">Transferase</keyword>
<evidence type="ECO:0000256" key="3">
    <source>
        <dbReference type="ARBA" id="ARBA00022679"/>
    </source>
</evidence>
<evidence type="ECO:0000313" key="7">
    <source>
        <dbReference type="Proteomes" id="UP001142057"/>
    </source>
</evidence>
<accession>A0ABT2IE00</accession>
<feature type="domain" description="Aminotransferase class I/classII large" evidence="5">
    <location>
        <begin position="86"/>
        <end position="416"/>
    </location>
</feature>
<keyword evidence="2 6" id="KW-0032">Aminotransferase</keyword>